<organism evidence="2 3">
    <name type="scientific">Necator americanus</name>
    <name type="common">Human hookworm</name>
    <dbReference type="NCBI Taxonomy" id="51031"/>
    <lineage>
        <taxon>Eukaryota</taxon>
        <taxon>Metazoa</taxon>
        <taxon>Ecdysozoa</taxon>
        <taxon>Nematoda</taxon>
        <taxon>Chromadorea</taxon>
        <taxon>Rhabditida</taxon>
        <taxon>Rhabditina</taxon>
        <taxon>Rhabditomorpha</taxon>
        <taxon>Strongyloidea</taxon>
        <taxon>Ancylostomatidae</taxon>
        <taxon>Bunostominae</taxon>
        <taxon>Necator</taxon>
    </lineage>
</organism>
<proteinExistence type="predicted"/>
<feature type="compositionally biased region" description="Basic residues" evidence="1">
    <location>
        <begin position="97"/>
        <end position="109"/>
    </location>
</feature>
<feature type="compositionally biased region" description="Basic residues" evidence="1">
    <location>
        <begin position="194"/>
        <end position="212"/>
    </location>
</feature>
<name>A0ABR1EBS5_NECAM</name>
<feature type="region of interest" description="Disordered" evidence="1">
    <location>
        <begin position="89"/>
        <end position="149"/>
    </location>
</feature>
<evidence type="ECO:0000256" key="1">
    <source>
        <dbReference type="SAM" id="MobiDB-lite"/>
    </source>
</evidence>
<reference evidence="2 3" key="1">
    <citation type="submission" date="2023-08" db="EMBL/GenBank/DDBJ databases">
        <title>A Necator americanus chromosomal reference genome.</title>
        <authorList>
            <person name="Ilik V."/>
            <person name="Petrzelkova K.J."/>
            <person name="Pardy F."/>
            <person name="Fuh T."/>
            <person name="Niatou-Singa F.S."/>
            <person name="Gouil Q."/>
            <person name="Baker L."/>
            <person name="Ritchie M.E."/>
            <person name="Jex A.R."/>
            <person name="Gazzola D."/>
            <person name="Li H."/>
            <person name="Toshio Fujiwara R."/>
            <person name="Zhan B."/>
            <person name="Aroian R.V."/>
            <person name="Pafco B."/>
            <person name="Schwarz E.M."/>
        </authorList>
    </citation>
    <scope>NUCLEOTIDE SEQUENCE [LARGE SCALE GENOMIC DNA]</scope>
    <source>
        <strain evidence="2 3">Aroian</strain>
        <tissue evidence="2">Whole animal</tissue>
    </source>
</reference>
<keyword evidence="3" id="KW-1185">Reference proteome</keyword>
<evidence type="ECO:0000313" key="3">
    <source>
        <dbReference type="Proteomes" id="UP001303046"/>
    </source>
</evidence>
<protein>
    <submittedName>
        <fullName evidence="2">Uncharacterized protein</fullName>
    </submittedName>
</protein>
<dbReference type="EMBL" id="JAVFWL010000006">
    <property type="protein sequence ID" value="KAK6760144.1"/>
    <property type="molecule type" value="Genomic_DNA"/>
</dbReference>
<feature type="region of interest" description="Disordered" evidence="1">
    <location>
        <begin position="193"/>
        <end position="231"/>
    </location>
</feature>
<feature type="compositionally biased region" description="Basic and acidic residues" evidence="1">
    <location>
        <begin position="123"/>
        <end position="149"/>
    </location>
</feature>
<dbReference type="Proteomes" id="UP001303046">
    <property type="component" value="Unassembled WGS sequence"/>
</dbReference>
<gene>
    <name evidence="2" type="primary">Necator_chrX.g21753</name>
    <name evidence="2" type="ORF">RB195_021592</name>
</gene>
<evidence type="ECO:0000313" key="2">
    <source>
        <dbReference type="EMBL" id="KAK6760144.1"/>
    </source>
</evidence>
<sequence length="262" mass="31370">MPRTSQDLRRRYFYRVRIIGDCSAEEKSRIVIEPEAPLKAGQDVIHLRRRYFYRVRIIGDCSAEEKSRIVIEPEAPLKAGQDVIPEYSTNSIEKPASKPRIKKRKKTTVRHVDNGQHLWMKPEVSESKREPKKIEEEQDRRRDIQERQREQAERRQLLEELRKNNELMGMMGIQKRPKKVVRKRPYRREQAPYVHRKAKPRKELHKQPKATRNRVQATGRGRVPKKRKKSNVVLKRPWAYVGDPTLRAYRTREQTHLSDFHF</sequence>
<accession>A0ABR1EBS5</accession>
<comment type="caution">
    <text evidence="2">The sequence shown here is derived from an EMBL/GenBank/DDBJ whole genome shotgun (WGS) entry which is preliminary data.</text>
</comment>